<dbReference type="Pfam" id="PF01047">
    <property type="entry name" value="MarR"/>
    <property type="match status" value="1"/>
</dbReference>
<dbReference type="Proteomes" id="UP000192727">
    <property type="component" value="Chromosome"/>
</dbReference>
<evidence type="ECO:0000313" key="5">
    <source>
        <dbReference type="EMBL" id="ARF68101.1"/>
    </source>
</evidence>
<evidence type="ECO:0000256" key="3">
    <source>
        <dbReference type="ARBA" id="ARBA00023163"/>
    </source>
</evidence>
<protein>
    <recommendedName>
        <fullName evidence="4">HTH marR-type domain-containing protein</fullName>
    </recommendedName>
</protein>
<proteinExistence type="predicted"/>
<dbReference type="AlphaFoldDB" id="A0A1V0USK4"/>
<dbReference type="PRINTS" id="PR00598">
    <property type="entry name" value="HTHMARR"/>
</dbReference>
<sequence length="153" mass="17532">MYSSSIFTKVSKIARSLDTGINRRLAPHGIYESQWVMLNAIHDLGPTTVTNLSNALIIKPPTVTKTINRLEKLGYVKRVAGKNKKEREIALTDLSREKLGFWNGLVKHYHESLLQSYSAEELRQLESLVDRFLLKAEELEDVTKEKDQYSNQN</sequence>
<feature type="domain" description="HTH marR-type" evidence="4">
    <location>
        <begin position="3"/>
        <end position="134"/>
    </location>
</feature>
<gene>
    <name evidence="5" type="ORF">B7C51_10060</name>
</gene>
<dbReference type="GO" id="GO:0003700">
    <property type="term" value="F:DNA-binding transcription factor activity"/>
    <property type="evidence" value="ECO:0007669"/>
    <property type="project" value="InterPro"/>
</dbReference>
<accession>A0A1V0USK4</accession>
<keyword evidence="3" id="KW-0804">Transcription</keyword>
<dbReference type="InterPro" id="IPR036388">
    <property type="entry name" value="WH-like_DNA-bd_sf"/>
</dbReference>
<dbReference type="EMBL" id="CP020557">
    <property type="protein sequence ID" value="ARF68101.1"/>
    <property type="molecule type" value="Genomic_DNA"/>
</dbReference>
<keyword evidence="1" id="KW-0805">Transcription regulation</keyword>
<name>A0A1V0USK4_9BACL</name>
<evidence type="ECO:0000256" key="1">
    <source>
        <dbReference type="ARBA" id="ARBA00023015"/>
    </source>
</evidence>
<dbReference type="InterPro" id="IPR000835">
    <property type="entry name" value="HTH_MarR-typ"/>
</dbReference>
<evidence type="ECO:0000259" key="4">
    <source>
        <dbReference type="PROSITE" id="PS50995"/>
    </source>
</evidence>
<organism evidence="5 6">
    <name type="scientific">Paenibacillus larvae subsp. pulvifaciens</name>
    <dbReference type="NCBI Taxonomy" id="1477"/>
    <lineage>
        <taxon>Bacteria</taxon>
        <taxon>Bacillati</taxon>
        <taxon>Bacillota</taxon>
        <taxon>Bacilli</taxon>
        <taxon>Bacillales</taxon>
        <taxon>Paenibacillaceae</taxon>
        <taxon>Paenibacillus</taxon>
    </lineage>
</organism>
<dbReference type="SMART" id="SM00347">
    <property type="entry name" value="HTH_MARR"/>
    <property type="match status" value="1"/>
</dbReference>
<dbReference type="PROSITE" id="PS50995">
    <property type="entry name" value="HTH_MARR_2"/>
    <property type="match status" value="1"/>
</dbReference>
<dbReference type="PANTHER" id="PTHR42756:SF1">
    <property type="entry name" value="TRANSCRIPTIONAL REPRESSOR OF EMRAB OPERON"/>
    <property type="match status" value="1"/>
</dbReference>
<reference evidence="5 6" key="1">
    <citation type="submission" date="2017-03" db="EMBL/GenBank/DDBJ databases">
        <title>Paenibacillus larvae genome sequencing.</title>
        <authorList>
            <person name="Dingman D.W."/>
        </authorList>
    </citation>
    <scope>NUCLEOTIDE SEQUENCE [LARGE SCALE GENOMIC DNA]</scope>
    <source>
        <strain evidence="5 6">SAG 10367</strain>
    </source>
</reference>
<dbReference type="GO" id="GO:0003677">
    <property type="term" value="F:DNA binding"/>
    <property type="evidence" value="ECO:0007669"/>
    <property type="project" value="UniProtKB-KW"/>
</dbReference>
<dbReference type="RefSeq" id="WP_023485431.1">
    <property type="nucleotide sequence ID" value="NZ_CP020557.1"/>
</dbReference>
<evidence type="ECO:0000313" key="6">
    <source>
        <dbReference type="Proteomes" id="UP000192727"/>
    </source>
</evidence>
<dbReference type="PANTHER" id="PTHR42756">
    <property type="entry name" value="TRANSCRIPTIONAL REGULATOR, MARR"/>
    <property type="match status" value="1"/>
</dbReference>
<evidence type="ECO:0000256" key="2">
    <source>
        <dbReference type="ARBA" id="ARBA00023125"/>
    </source>
</evidence>
<dbReference type="InterPro" id="IPR036390">
    <property type="entry name" value="WH_DNA-bd_sf"/>
</dbReference>
<dbReference type="SUPFAM" id="SSF46785">
    <property type="entry name" value="Winged helix' DNA-binding domain"/>
    <property type="match status" value="1"/>
</dbReference>
<dbReference type="Gene3D" id="1.10.10.10">
    <property type="entry name" value="Winged helix-like DNA-binding domain superfamily/Winged helix DNA-binding domain"/>
    <property type="match status" value="1"/>
</dbReference>
<keyword evidence="2" id="KW-0238">DNA-binding</keyword>